<comment type="similarity">
    <text evidence="2 8">Belongs to the dihydrofolate reductase family.</text>
</comment>
<evidence type="ECO:0000259" key="9">
    <source>
        <dbReference type="PROSITE" id="PS51330"/>
    </source>
</evidence>
<dbReference type="InterPro" id="IPR001796">
    <property type="entry name" value="DHFR_dom"/>
</dbReference>
<dbReference type="AlphaFoldDB" id="A0A9D9IMH6"/>
<gene>
    <name evidence="10" type="ORF">IAB91_05490</name>
</gene>
<dbReference type="GO" id="GO:0006730">
    <property type="term" value="P:one-carbon metabolic process"/>
    <property type="evidence" value="ECO:0007669"/>
    <property type="project" value="UniProtKB-KW"/>
</dbReference>
<evidence type="ECO:0000256" key="3">
    <source>
        <dbReference type="ARBA" id="ARBA00012856"/>
    </source>
</evidence>
<keyword evidence="6 8" id="KW-0560">Oxidoreductase</keyword>
<dbReference type="GO" id="GO:0046452">
    <property type="term" value="P:dihydrofolate metabolic process"/>
    <property type="evidence" value="ECO:0007669"/>
    <property type="project" value="TreeGrafter"/>
</dbReference>
<evidence type="ECO:0000313" key="11">
    <source>
        <dbReference type="Proteomes" id="UP000823757"/>
    </source>
</evidence>
<name>A0A9D9IMH6_9BACT</name>
<dbReference type="EMBL" id="JADIMD010000082">
    <property type="protein sequence ID" value="MBO8474726.1"/>
    <property type="molecule type" value="Genomic_DNA"/>
</dbReference>
<keyword evidence="5 8" id="KW-0521">NADP</keyword>
<dbReference type="PROSITE" id="PS51330">
    <property type="entry name" value="DHFR_2"/>
    <property type="match status" value="1"/>
</dbReference>
<dbReference type="GO" id="GO:0005829">
    <property type="term" value="C:cytosol"/>
    <property type="evidence" value="ECO:0007669"/>
    <property type="project" value="TreeGrafter"/>
</dbReference>
<reference evidence="10" key="2">
    <citation type="journal article" date="2021" name="PeerJ">
        <title>Extensive microbial diversity within the chicken gut microbiome revealed by metagenomics and culture.</title>
        <authorList>
            <person name="Gilroy R."/>
            <person name="Ravi A."/>
            <person name="Getino M."/>
            <person name="Pursley I."/>
            <person name="Horton D.L."/>
            <person name="Alikhan N.F."/>
            <person name="Baker D."/>
            <person name="Gharbi K."/>
            <person name="Hall N."/>
            <person name="Watson M."/>
            <person name="Adriaenssens E.M."/>
            <person name="Foster-Nyarko E."/>
            <person name="Jarju S."/>
            <person name="Secka A."/>
            <person name="Antonio M."/>
            <person name="Oren A."/>
            <person name="Chaudhuri R.R."/>
            <person name="La Ragione R."/>
            <person name="Hildebrand F."/>
            <person name="Pallen M.J."/>
        </authorList>
    </citation>
    <scope>NUCLEOTIDE SEQUENCE</scope>
    <source>
        <strain evidence="10">B1-13419</strain>
    </source>
</reference>
<comment type="catalytic activity">
    <reaction evidence="8">
        <text>(6S)-5,6,7,8-tetrahydrofolate + NADP(+) = 7,8-dihydrofolate + NADPH + H(+)</text>
        <dbReference type="Rhea" id="RHEA:15009"/>
        <dbReference type="ChEBI" id="CHEBI:15378"/>
        <dbReference type="ChEBI" id="CHEBI:57451"/>
        <dbReference type="ChEBI" id="CHEBI:57453"/>
        <dbReference type="ChEBI" id="CHEBI:57783"/>
        <dbReference type="ChEBI" id="CHEBI:58349"/>
        <dbReference type="EC" id="1.5.1.3"/>
    </reaction>
</comment>
<keyword evidence="4 8" id="KW-0554">One-carbon metabolism</keyword>
<evidence type="ECO:0000256" key="4">
    <source>
        <dbReference type="ARBA" id="ARBA00022563"/>
    </source>
</evidence>
<evidence type="ECO:0000256" key="5">
    <source>
        <dbReference type="ARBA" id="ARBA00022857"/>
    </source>
</evidence>
<feature type="domain" description="DHFR" evidence="9">
    <location>
        <begin position="1"/>
        <end position="160"/>
    </location>
</feature>
<sequence length="165" mass="18342">MVNIIVAVADNGAIGKDNSLLWHIREDLKYFKKVTMGCPVIMGRRTFESIGRPLPGRQNIVVSKSGIHALPEGVLPAGSLEEAVSKAEGDEMFVIGGGQIYRQALPLADRLYVTEVHVTVEDADTFFLEIDAGQWEEESRTAPQTDAESGIEYEFVVYRRKPYNK</sequence>
<dbReference type="PANTHER" id="PTHR48069:SF3">
    <property type="entry name" value="DIHYDROFOLATE REDUCTASE"/>
    <property type="match status" value="1"/>
</dbReference>
<dbReference type="PANTHER" id="PTHR48069">
    <property type="entry name" value="DIHYDROFOLATE REDUCTASE"/>
    <property type="match status" value="1"/>
</dbReference>
<comment type="pathway">
    <text evidence="1 8">Cofactor biosynthesis; tetrahydrofolate biosynthesis; 5,6,7,8-tetrahydrofolate from 7,8-dihydrofolate: step 1/1.</text>
</comment>
<evidence type="ECO:0000256" key="8">
    <source>
        <dbReference type="PIRNR" id="PIRNR000194"/>
    </source>
</evidence>
<evidence type="ECO:0000256" key="1">
    <source>
        <dbReference type="ARBA" id="ARBA00004903"/>
    </source>
</evidence>
<reference evidence="10" key="1">
    <citation type="submission" date="2020-10" db="EMBL/GenBank/DDBJ databases">
        <authorList>
            <person name="Gilroy R."/>
        </authorList>
    </citation>
    <scope>NUCLEOTIDE SEQUENCE</scope>
    <source>
        <strain evidence="10">B1-13419</strain>
    </source>
</reference>
<proteinExistence type="inferred from homology"/>
<dbReference type="SUPFAM" id="SSF53597">
    <property type="entry name" value="Dihydrofolate reductase-like"/>
    <property type="match status" value="1"/>
</dbReference>
<dbReference type="InterPro" id="IPR012259">
    <property type="entry name" value="DHFR"/>
</dbReference>
<dbReference type="PIRSF" id="PIRSF000194">
    <property type="entry name" value="DHFR"/>
    <property type="match status" value="1"/>
</dbReference>
<dbReference type="PRINTS" id="PR00070">
    <property type="entry name" value="DHFR"/>
</dbReference>
<dbReference type="EC" id="1.5.1.3" evidence="3 8"/>
<accession>A0A9D9IMH6</accession>
<organism evidence="10 11">
    <name type="scientific">Candidatus Cryptobacteroides faecigallinarum</name>
    <dbReference type="NCBI Taxonomy" id="2840763"/>
    <lineage>
        <taxon>Bacteria</taxon>
        <taxon>Pseudomonadati</taxon>
        <taxon>Bacteroidota</taxon>
        <taxon>Bacteroidia</taxon>
        <taxon>Bacteroidales</taxon>
        <taxon>Candidatus Cryptobacteroides</taxon>
    </lineage>
</organism>
<dbReference type="GO" id="GO:0046654">
    <property type="term" value="P:tetrahydrofolate biosynthetic process"/>
    <property type="evidence" value="ECO:0007669"/>
    <property type="project" value="InterPro"/>
</dbReference>
<dbReference type="GO" id="GO:0046655">
    <property type="term" value="P:folic acid metabolic process"/>
    <property type="evidence" value="ECO:0007669"/>
    <property type="project" value="TreeGrafter"/>
</dbReference>
<dbReference type="Proteomes" id="UP000823757">
    <property type="component" value="Unassembled WGS sequence"/>
</dbReference>
<dbReference type="GO" id="GO:0070401">
    <property type="term" value="F:NADP+ binding"/>
    <property type="evidence" value="ECO:0007669"/>
    <property type="project" value="UniProtKB-ARBA"/>
</dbReference>
<comment type="function">
    <text evidence="7 8">Key enzyme in folate metabolism. Catalyzes an essential reaction for de novo glycine and purine synthesis, and for DNA precursor synthesis.</text>
</comment>
<comment type="caution">
    <text evidence="10">The sequence shown here is derived from an EMBL/GenBank/DDBJ whole genome shotgun (WGS) entry which is preliminary data.</text>
</comment>
<protein>
    <recommendedName>
        <fullName evidence="3 8">Dihydrofolate reductase</fullName>
        <ecNumber evidence="3 8">1.5.1.3</ecNumber>
    </recommendedName>
</protein>
<dbReference type="CDD" id="cd00209">
    <property type="entry name" value="DHFR"/>
    <property type="match status" value="1"/>
</dbReference>
<dbReference type="FunFam" id="3.40.430.10:FF:000001">
    <property type="entry name" value="Dihydrofolate reductase"/>
    <property type="match status" value="1"/>
</dbReference>
<dbReference type="Pfam" id="PF00186">
    <property type="entry name" value="DHFR_1"/>
    <property type="match status" value="1"/>
</dbReference>
<evidence type="ECO:0000313" key="10">
    <source>
        <dbReference type="EMBL" id="MBO8474726.1"/>
    </source>
</evidence>
<evidence type="ECO:0000256" key="6">
    <source>
        <dbReference type="ARBA" id="ARBA00023002"/>
    </source>
</evidence>
<dbReference type="GO" id="GO:0004146">
    <property type="term" value="F:dihydrofolate reductase activity"/>
    <property type="evidence" value="ECO:0007669"/>
    <property type="project" value="UniProtKB-EC"/>
</dbReference>
<dbReference type="Gene3D" id="3.40.430.10">
    <property type="entry name" value="Dihydrofolate Reductase, subunit A"/>
    <property type="match status" value="1"/>
</dbReference>
<evidence type="ECO:0000256" key="7">
    <source>
        <dbReference type="ARBA" id="ARBA00025067"/>
    </source>
</evidence>
<dbReference type="InterPro" id="IPR024072">
    <property type="entry name" value="DHFR-like_dom_sf"/>
</dbReference>
<evidence type="ECO:0000256" key="2">
    <source>
        <dbReference type="ARBA" id="ARBA00009539"/>
    </source>
</evidence>